<evidence type="ECO:0000313" key="2">
    <source>
        <dbReference type="Proteomes" id="UP000812844"/>
    </source>
</evidence>
<sequence>MPAAYSPESYVFGSPENRALLDAESRELLRFGHRFPAPDGGSYWLDANGEPDPSQGIQTWITCRMAHVYTLGALVGEPGAGELVDRALDGLRGPLHDDANGGWHPAVAADGTPEPGKICYTHAFVILASASATLIGRPGADGLLAEALETYDRRFWDERAGLAVDTWDTAFTELDPYRGINANMHTVEAFLAVADVTGDETYRRRAGRIVDHVVDWASANQWRIPEHFTADWTPDLECNRDRPDDQFKPYGATPGHGIEWARLITQYALSCDRTDEQKARLVDAADHLFDRALADAWNADGTIGLAYTTDWQGRPVVTDRMHWTLAESVNTSAVLATVTGKQTYRDWYATFWRYIDEYLIDHEHGSWFHQLDKDNHVIGTVWPGKSDLYHALQCTFIPRLDPAVSVAPALKRAVEQTAG</sequence>
<organism evidence="1 2">
    <name type="scientific">Bifidobacterium phasiani</name>
    <dbReference type="NCBI Taxonomy" id="2834431"/>
    <lineage>
        <taxon>Bacteria</taxon>
        <taxon>Bacillati</taxon>
        <taxon>Actinomycetota</taxon>
        <taxon>Actinomycetes</taxon>
        <taxon>Bifidobacteriales</taxon>
        <taxon>Bifidobacteriaceae</taxon>
        <taxon>Bifidobacterium</taxon>
    </lineage>
</organism>
<accession>A0ABS6W9I2</accession>
<dbReference type="InterPro" id="IPR010819">
    <property type="entry name" value="AGE/CE"/>
</dbReference>
<protein>
    <submittedName>
        <fullName evidence="1">AGE family epimerase/isomerase</fullName>
    </submittedName>
</protein>
<dbReference type="Pfam" id="PF07221">
    <property type="entry name" value="GlcNAc_2-epim"/>
    <property type="match status" value="1"/>
</dbReference>
<proteinExistence type="predicted"/>
<dbReference type="EMBL" id="JAHBBD010000016">
    <property type="protein sequence ID" value="MBW3083170.1"/>
    <property type="molecule type" value="Genomic_DNA"/>
</dbReference>
<evidence type="ECO:0000313" key="1">
    <source>
        <dbReference type="EMBL" id="MBW3083170.1"/>
    </source>
</evidence>
<gene>
    <name evidence="1" type="ORF">KIH73_07300</name>
</gene>
<name>A0ABS6W9I2_9BIFI</name>
<dbReference type="Proteomes" id="UP000812844">
    <property type="component" value="Unassembled WGS sequence"/>
</dbReference>
<dbReference type="RefSeq" id="WP_219082050.1">
    <property type="nucleotide sequence ID" value="NZ_JAHBBD010000016.1"/>
</dbReference>
<dbReference type="PANTHER" id="PTHR15108">
    <property type="entry name" value="N-ACYLGLUCOSAMINE-2-EPIMERASE"/>
    <property type="match status" value="1"/>
</dbReference>
<reference evidence="1 2" key="1">
    <citation type="submission" date="2021-05" db="EMBL/GenBank/DDBJ databases">
        <title>Phylogenetic classification of ten novel species belonging to the genus Bifidobacterium comprising B. colchicus sp. nov., B. abeli sp. nov., B. bicoloris sp. nov., B. guerezis sp. nov., B. rosaliae sp. nov., B. santillanensis sp. nov., B. argentati sp. nov., B. amazzoni sp. nov., B. pluviali sp. nov., and B. pinnaculum sp. nov.</title>
        <authorList>
            <person name="Lugli G.A."/>
            <person name="Ruiz Garcia L."/>
            <person name="Margolles A."/>
            <person name="Ventura M."/>
        </authorList>
    </citation>
    <scope>NUCLEOTIDE SEQUENCE [LARGE SCALE GENOMIC DNA]</scope>
    <source>
        <strain evidence="1 2">6T3</strain>
    </source>
</reference>
<keyword evidence="2" id="KW-1185">Reference proteome</keyword>
<comment type="caution">
    <text evidence="1">The sequence shown here is derived from an EMBL/GenBank/DDBJ whole genome shotgun (WGS) entry which is preliminary data.</text>
</comment>